<keyword evidence="1" id="KW-0812">Transmembrane</keyword>
<dbReference type="SUPFAM" id="SSF52540">
    <property type="entry name" value="P-loop containing nucleoside triphosphate hydrolases"/>
    <property type="match status" value="1"/>
</dbReference>
<dbReference type="InterPro" id="IPR051162">
    <property type="entry name" value="T4SS_component"/>
</dbReference>
<accession>A0A3R9QD57</accession>
<protein>
    <submittedName>
        <fullName evidence="2">Type IV secretory system conjugative DNA transfer VirD4/TraG family protein</fullName>
    </submittedName>
</protein>
<dbReference type="OrthoDB" id="99882at2"/>
<comment type="caution">
    <text evidence="2">The sequence shown here is derived from an EMBL/GenBank/DDBJ whole genome shotgun (WGS) entry which is preliminary data.</text>
</comment>
<dbReference type="AlphaFoldDB" id="A0A3R9QD57"/>
<keyword evidence="3" id="KW-1185">Reference proteome</keyword>
<dbReference type="Gene3D" id="3.40.50.300">
    <property type="entry name" value="P-loop containing nucleotide triphosphate hydrolases"/>
    <property type="match status" value="2"/>
</dbReference>
<name>A0A3R9QD57_9BACT</name>
<dbReference type="InterPro" id="IPR027417">
    <property type="entry name" value="P-loop_NTPase"/>
</dbReference>
<evidence type="ECO:0000256" key="1">
    <source>
        <dbReference type="SAM" id="Phobius"/>
    </source>
</evidence>
<dbReference type="PANTHER" id="PTHR30121">
    <property type="entry name" value="UNCHARACTERIZED PROTEIN YJGR-RELATED"/>
    <property type="match status" value="1"/>
</dbReference>
<evidence type="ECO:0000313" key="3">
    <source>
        <dbReference type="Proteomes" id="UP000269669"/>
    </source>
</evidence>
<proteinExistence type="predicted"/>
<dbReference type="PANTHER" id="PTHR30121:SF6">
    <property type="entry name" value="SLR6007 PROTEIN"/>
    <property type="match status" value="1"/>
</dbReference>
<keyword evidence="1" id="KW-1133">Transmembrane helix</keyword>
<evidence type="ECO:0000313" key="2">
    <source>
        <dbReference type="EMBL" id="RSL18835.1"/>
    </source>
</evidence>
<dbReference type="GO" id="GO:0016020">
    <property type="term" value="C:membrane"/>
    <property type="evidence" value="ECO:0007669"/>
    <property type="project" value="InterPro"/>
</dbReference>
<reference evidence="2 3" key="1">
    <citation type="submission" date="2018-12" db="EMBL/GenBank/DDBJ databases">
        <title>Sequencing of bacterial isolates from soil warming experiment in Harvard Forest, Massachusetts, USA.</title>
        <authorList>
            <person name="Deangelis K."/>
        </authorList>
    </citation>
    <scope>NUCLEOTIDE SEQUENCE [LARGE SCALE GENOMIC DNA]</scope>
    <source>
        <strain evidence="2 3">EB153</strain>
    </source>
</reference>
<feature type="transmembrane region" description="Helical" evidence="1">
    <location>
        <begin position="16"/>
        <end position="34"/>
    </location>
</feature>
<feature type="transmembrane region" description="Helical" evidence="1">
    <location>
        <begin position="46"/>
        <end position="64"/>
    </location>
</feature>
<dbReference type="CDD" id="cd01127">
    <property type="entry name" value="TrwB_TraG_TraD_VirD4"/>
    <property type="match status" value="1"/>
</dbReference>
<dbReference type="InterPro" id="IPR003688">
    <property type="entry name" value="TraG/VirD4"/>
</dbReference>
<sequence>MIREDSYRRHNDAQDAVLLAWVLILGIFGILYFLAYDRLHVRAGQLVEFTIYPLLVAIFLWELLRYKATKRNEMEATWPRPVPHVPRYKEDQYLKEACKRSSVLLGYDIFGEPFYWSDDTRTMQSNAFGMTGAGKTNLLETVTEQDIMRGVPIIFIDGKGDKKLLAELLPSIEAAGRMQDLRVIDPLRPEISARYNPFWAPEGNAEEHVGFVFESFNMEKDFFEGHQRVYLENIARVLHYSGKRFNFHDVLVCAYDQALLKTQMRVALDRVAADSKISRQQKLTLTMSVRNLLESFEDKERVSKIQGLINEMMTFMGDDMAMITGPYDELLSLDDVIDKRLILFMSLNVNVNERAVTALGRMLLQNLQLMIGRRYSRAEEGEHQPFVSVIMDEFSPFAYENFAHILQTARGANVAFLFALQSAPQLLQVGRGFRNDVASAPNTTFMLRTKDEETAQYFLKASARVRQMRRSMRVQKKGVFNPEFEEGTEGSQTEIKDTLAQDEHIKKMPVGQMEILMTDPFRGTIHKHLHIKKACGHWLSQVPMNVYPKLDSVGADSHGLNLSFPVPDLEEKRQRRRRK</sequence>
<organism evidence="2 3">
    <name type="scientific">Edaphobacter aggregans</name>
    <dbReference type="NCBI Taxonomy" id="570835"/>
    <lineage>
        <taxon>Bacteria</taxon>
        <taxon>Pseudomonadati</taxon>
        <taxon>Acidobacteriota</taxon>
        <taxon>Terriglobia</taxon>
        <taxon>Terriglobales</taxon>
        <taxon>Acidobacteriaceae</taxon>
        <taxon>Edaphobacter</taxon>
    </lineage>
</organism>
<dbReference type="EMBL" id="RSDW01000001">
    <property type="protein sequence ID" value="RSL18835.1"/>
    <property type="molecule type" value="Genomic_DNA"/>
</dbReference>
<dbReference type="Pfam" id="PF02534">
    <property type="entry name" value="T4SS-DNA_transf"/>
    <property type="match status" value="1"/>
</dbReference>
<keyword evidence="1" id="KW-0472">Membrane</keyword>
<dbReference type="Proteomes" id="UP000269669">
    <property type="component" value="Unassembled WGS sequence"/>
</dbReference>
<gene>
    <name evidence="2" type="ORF">EDE15_4438</name>
</gene>